<dbReference type="PROSITE" id="PS51318">
    <property type="entry name" value="TAT"/>
    <property type="match status" value="1"/>
</dbReference>
<dbReference type="Proteomes" id="UP001355206">
    <property type="component" value="Unassembled WGS sequence"/>
</dbReference>
<dbReference type="InterPro" id="IPR006311">
    <property type="entry name" value="TAT_signal"/>
</dbReference>
<keyword evidence="6" id="KW-1185">Reference proteome</keyword>
<comment type="caution">
    <text evidence="5">The sequence shown here is derived from an EMBL/GenBank/DDBJ whole genome shotgun (WGS) entry which is preliminary data.</text>
</comment>
<sequence>MSRTPRGSRLSALAAAMLASASLAAPAARAADPIKLGVLEDQSGDFALATIGKVHGIQLAADEINAAGGIAGRKLELVIYDTQSDNTRYQEFMRRVLQRDKVNAVFAGFSSASREAYRPIVDQLDGFAFYNNQYEGGVCDGHMVVTGAVPEQQFSTLIPWMMEKFGKRVYTIAADYNFGQISAEWVRNIVKENGGEMVGEEFIPLGVSQFSQTIQNIQKAKPDILMTLLVGTAQASYYEQAAAANLKVPMGSSVNIGQGYEHKRFQPPSLANMYVTTNYIEEVDSPSSKAFLAKWKAKFPNEPYVNQEAENSYLAVYLYKQMVERANGSTKRADLRKVIAAGDVCVDAPEGKVCIDPKSQHASHTIYLAKVDEKHAISFPKTWDNIQPYWLGKAGCDLTQKDPMAQYTPSSPPKP</sequence>
<dbReference type="EMBL" id="MLCA01000007">
    <property type="protein sequence ID" value="MEE7491615.1"/>
    <property type="molecule type" value="Genomic_DNA"/>
</dbReference>
<protein>
    <submittedName>
        <fullName evidence="5">Urea ABC transporter substrate-binding protein</fullName>
    </submittedName>
</protein>
<proteinExistence type="inferred from homology"/>
<comment type="similarity">
    <text evidence="1">Belongs to the leucine-binding protein family.</text>
</comment>
<dbReference type="InterPro" id="IPR028082">
    <property type="entry name" value="Peripla_BP_I"/>
</dbReference>
<organism evidence="5 6">
    <name type="scientific">Methylobacterium oryzae</name>
    <dbReference type="NCBI Taxonomy" id="334852"/>
    <lineage>
        <taxon>Bacteria</taxon>
        <taxon>Pseudomonadati</taxon>
        <taxon>Pseudomonadota</taxon>
        <taxon>Alphaproteobacteria</taxon>
        <taxon>Hyphomicrobiales</taxon>
        <taxon>Methylobacteriaceae</taxon>
        <taxon>Methylobacterium</taxon>
    </lineage>
</organism>
<reference evidence="5 6" key="1">
    <citation type="journal article" date="2012" name="Genet. Mol. Biol.">
        <title>Analysis of 16S rRNA and mxaF genes revealing insights into Methylobacterium niche-specific plant association.</title>
        <authorList>
            <person name="Dourado M.N."/>
            <person name="Andreote F.D."/>
            <person name="Dini-Andreote F."/>
            <person name="Conti R."/>
            <person name="Araujo J.M."/>
            <person name="Araujo W.L."/>
        </authorList>
    </citation>
    <scope>NUCLEOTIDE SEQUENCE [LARGE SCALE GENOMIC DNA]</scope>
    <source>
        <strain evidence="5 6">TC3-10</strain>
    </source>
</reference>
<keyword evidence="2 3" id="KW-0732">Signal</keyword>
<gene>
    <name evidence="5" type="ORF">MOTC310_14520</name>
</gene>
<dbReference type="InterPro" id="IPR019968">
    <property type="entry name" value="Urea_ABC_transptr_substrate-bd"/>
</dbReference>
<dbReference type="SUPFAM" id="SSF53822">
    <property type="entry name" value="Periplasmic binding protein-like I"/>
    <property type="match status" value="1"/>
</dbReference>
<dbReference type="NCBIfam" id="TIGR03669">
    <property type="entry name" value="urea_ABC_arch"/>
    <property type="match status" value="1"/>
</dbReference>
<dbReference type="Pfam" id="PF13458">
    <property type="entry name" value="Peripla_BP_6"/>
    <property type="match status" value="1"/>
</dbReference>
<dbReference type="Gene3D" id="3.40.50.2300">
    <property type="match status" value="2"/>
</dbReference>
<accession>A0ABU7TQU4</accession>
<feature type="domain" description="Leucine-binding protein" evidence="4">
    <location>
        <begin position="33"/>
        <end position="375"/>
    </location>
</feature>
<evidence type="ECO:0000256" key="1">
    <source>
        <dbReference type="ARBA" id="ARBA00010062"/>
    </source>
</evidence>
<dbReference type="PANTHER" id="PTHR47628:SF1">
    <property type="entry name" value="ALIPHATIC AMIDASE EXPRESSION-REGULATING PROTEIN"/>
    <property type="match status" value="1"/>
</dbReference>
<evidence type="ECO:0000256" key="3">
    <source>
        <dbReference type="SAM" id="SignalP"/>
    </source>
</evidence>
<evidence type="ECO:0000259" key="4">
    <source>
        <dbReference type="Pfam" id="PF13458"/>
    </source>
</evidence>
<name>A0ABU7TQU4_9HYPH</name>
<dbReference type="InterPro" id="IPR028081">
    <property type="entry name" value="Leu-bd"/>
</dbReference>
<feature type="chain" id="PRO_5046394747" evidence="3">
    <location>
        <begin position="31"/>
        <end position="415"/>
    </location>
</feature>
<evidence type="ECO:0000313" key="5">
    <source>
        <dbReference type="EMBL" id="MEE7491615.1"/>
    </source>
</evidence>
<feature type="signal peptide" evidence="3">
    <location>
        <begin position="1"/>
        <end position="30"/>
    </location>
</feature>
<dbReference type="PANTHER" id="PTHR47628">
    <property type="match status" value="1"/>
</dbReference>
<evidence type="ECO:0000313" key="6">
    <source>
        <dbReference type="Proteomes" id="UP001355206"/>
    </source>
</evidence>
<evidence type="ECO:0000256" key="2">
    <source>
        <dbReference type="ARBA" id="ARBA00022729"/>
    </source>
</evidence>